<dbReference type="EMBL" id="BIFT01000003">
    <property type="protein sequence ID" value="GCE32154.1"/>
    <property type="molecule type" value="Genomic_DNA"/>
</dbReference>
<name>A0A402BLD0_9CHLR</name>
<evidence type="ECO:0000313" key="1">
    <source>
        <dbReference type="EMBL" id="GCE32154.1"/>
    </source>
</evidence>
<evidence type="ECO:0000313" key="2">
    <source>
        <dbReference type="Proteomes" id="UP000287171"/>
    </source>
</evidence>
<keyword evidence="2" id="KW-1185">Reference proteome</keyword>
<gene>
    <name evidence="1" type="ORF">KDA_76380</name>
</gene>
<dbReference type="OrthoDB" id="9984366at2"/>
<dbReference type="RefSeq" id="WP_126632148.1">
    <property type="nucleotide sequence ID" value="NZ_BIFT01000003.1"/>
</dbReference>
<accession>A0A402BLD0</accession>
<sequence length="222" mass="25379">MGNTEHEWILDGSGIVVRRGDLVEYEPEEQGYKLAAMVVSVSTVGYAGFGSKHPKGTQLIAARRVKNRRLPKPEDLADTQIASVLVTRRLNRKTDQIPLPPPVAKTRFSPFDQENPWYIPMFLTPEEWKAVSRWYGYSLRSLLYDGSWHEMGRFVNRDGAYSMMQALTSSKHPRHNHVEHVYVIIHCTLQGKEGREQAVVGTPGTLQAILQEREQRRVFAHQ</sequence>
<organism evidence="1 2">
    <name type="scientific">Dictyobacter alpinus</name>
    <dbReference type="NCBI Taxonomy" id="2014873"/>
    <lineage>
        <taxon>Bacteria</taxon>
        <taxon>Bacillati</taxon>
        <taxon>Chloroflexota</taxon>
        <taxon>Ktedonobacteria</taxon>
        <taxon>Ktedonobacterales</taxon>
        <taxon>Dictyobacteraceae</taxon>
        <taxon>Dictyobacter</taxon>
    </lineage>
</organism>
<dbReference type="AlphaFoldDB" id="A0A402BLD0"/>
<protein>
    <submittedName>
        <fullName evidence="1">Uncharacterized protein</fullName>
    </submittedName>
</protein>
<comment type="caution">
    <text evidence="1">The sequence shown here is derived from an EMBL/GenBank/DDBJ whole genome shotgun (WGS) entry which is preliminary data.</text>
</comment>
<reference evidence="2" key="1">
    <citation type="submission" date="2018-12" db="EMBL/GenBank/DDBJ databases">
        <title>Tengunoibacter tsumagoiensis gen. nov., sp. nov., Dictyobacter kobayashii sp. nov., D. alpinus sp. nov., and D. joshuensis sp. nov. and description of Dictyobacteraceae fam. nov. within the order Ktedonobacterales isolated from Tengu-no-mugimeshi.</title>
        <authorList>
            <person name="Wang C.M."/>
            <person name="Zheng Y."/>
            <person name="Sakai Y."/>
            <person name="Toyoda A."/>
            <person name="Minakuchi Y."/>
            <person name="Abe K."/>
            <person name="Yokota A."/>
            <person name="Yabe S."/>
        </authorList>
    </citation>
    <scope>NUCLEOTIDE SEQUENCE [LARGE SCALE GENOMIC DNA]</scope>
    <source>
        <strain evidence="2">Uno16</strain>
    </source>
</reference>
<proteinExistence type="predicted"/>
<dbReference type="Proteomes" id="UP000287171">
    <property type="component" value="Unassembled WGS sequence"/>
</dbReference>